<dbReference type="GO" id="GO:0005886">
    <property type="term" value="C:plasma membrane"/>
    <property type="evidence" value="ECO:0007669"/>
    <property type="project" value="TreeGrafter"/>
</dbReference>
<dbReference type="PANTHER" id="PTHR45711">
    <property type="entry name" value="CHLORIDE CHANNEL PROTEIN"/>
    <property type="match status" value="1"/>
</dbReference>
<dbReference type="InterPro" id="IPR014743">
    <property type="entry name" value="Cl-channel_core"/>
</dbReference>
<feature type="transmembrane region" description="Helical" evidence="9">
    <location>
        <begin position="279"/>
        <end position="299"/>
    </location>
</feature>
<evidence type="ECO:0000256" key="4">
    <source>
        <dbReference type="ARBA" id="ARBA00022989"/>
    </source>
</evidence>
<keyword evidence="3 9" id="KW-0812">Transmembrane</keyword>
<evidence type="ECO:0000256" key="8">
    <source>
        <dbReference type="PROSITE-ProRule" id="PRU00703"/>
    </source>
</evidence>
<feature type="domain" description="CBS" evidence="10">
    <location>
        <begin position="459"/>
        <end position="516"/>
    </location>
</feature>
<dbReference type="PANTHER" id="PTHR45711:SF10">
    <property type="entry name" value="CHLORIDE CHANNEL PROTEIN"/>
    <property type="match status" value="1"/>
</dbReference>
<dbReference type="GO" id="GO:0005247">
    <property type="term" value="F:voltage-gated chloride channel activity"/>
    <property type="evidence" value="ECO:0007669"/>
    <property type="project" value="TreeGrafter"/>
</dbReference>
<comment type="subcellular location">
    <subcellularLocation>
        <location evidence="1">Membrane</location>
        <topology evidence="1">Multi-pass membrane protein</topology>
    </subcellularLocation>
</comment>
<dbReference type="OrthoDB" id="9812438at2"/>
<accession>A0A401IK88</accession>
<feature type="transmembrane region" description="Helical" evidence="9">
    <location>
        <begin position="319"/>
        <end position="336"/>
    </location>
</feature>
<dbReference type="Pfam" id="PF00571">
    <property type="entry name" value="CBS"/>
    <property type="match status" value="2"/>
</dbReference>
<keyword evidence="2" id="KW-0813">Transport</keyword>
<sequence>MQIHLIPKRLAEWVKSRHFGVNATDHRYAFVEACLIGFLSALAALVLKKGIGLLGGWRVSLANQLGAIWVLPLAGLSLGMLAGWLIEQTSPTAAGGGITQVKAALARYPVPLSGRVAIVKLIGSILVLGGGLTLGRRAPTVHIGAALAAQLSSWVPTSPEHRRQMIAAGAAAGLAAGFSTPIAGVLFVVEELMRDLSGLTLQTAIVASFTGAVVSLLFQSNDLKFHHSLLNLPGISFSTHDIPFYLILGFLAGILGALFNRGLFLSLQIQNYFNLPLHWRIGLMGLLSGLIITCLPAAFRDNTGLQGLVVTGELDTFKLLGAFIAHFFLTMLAYSSNAPGGLFAPALVLGSALGYLVGDLEDWMTGTASQSTFALAGMGGFFTSVVRVPVTAIVIVFELNTDFRIVLPLMATCAVSYVVAESFARGSLYERMLKVRGIYVDDSPTDKDFLSNLTAAAVMKSQVETLPSDLSLEEVLQAMSVSSHRGFPVMEDGKIVGIVTQTDLANTTKYSGQTPLKEFMTPRPITVQADASLSDVLYLLNRYQLSRLPVVEGNKLVGIITRTDIIRVEANQLEGTESSANEATPEPSYIAYSTRAPLIGQGRILLPVINPETATVLFQLGGAIATEENLEIECLNVIKVPKHSNPSQTPVITQSGRQLLHRLERSGRRQKLPVHTQIRIAHHTAQAILETIRDRHINLLILEWKGYTSTPGAVFGSIIDILIRKAPCEVMIVKWGTRQGSYPQQLDKEGTWLVPMAGGPNAQRAIKLLPGLSSIYTNPRSPIIWLCKVYAPSSSLPDYQGLEQVAQSLKQQLDRPVIPLPIRSGSVSEAIIHLAKAETCDVVILGVSREGLLEQVLHGNIPKMIAKQVESTVILVRGALDV</sequence>
<organism evidence="11 12">
    <name type="scientific">Aphanothece sacrum FPU1</name>
    <dbReference type="NCBI Taxonomy" id="1920663"/>
    <lineage>
        <taxon>Bacteria</taxon>
        <taxon>Bacillati</taxon>
        <taxon>Cyanobacteriota</taxon>
        <taxon>Cyanophyceae</taxon>
        <taxon>Oscillatoriophycideae</taxon>
        <taxon>Chroococcales</taxon>
        <taxon>Aphanothecaceae</taxon>
        <taxon>Aphanothece</taxon>
    </lineage>
</organism>
<dbReference type="Pfam" id="PF00654">
    <property type="entry name" value="Voltage_CLC"/>
    <property type="match status" value="1"/>
</dbReference>
<evidence type="ECO:0000259" key="10">
    <source>
        <dbReference type="PROSITE" id="PS51371"/>
    </source>
</evidence>
<evidence type="ECO:0000256" key="7">
    <source>
        <dbReference type="ARBA" id="ARBA00023214"/>
    </source>
</evidence>
<feature type="transmembrane region" description="Helical" evidence="9">
    <location>
        <begin position="117"/>
        <end position="135"/>
    </location>
</feature>
<evidence type="ECO:0000313" key="12">
    <source>
        <dbReference type="Proteomes" id="UP000287247"/>
    </source>
</evidence>
<feature type="transmembrane region" description="Helical" evidence="9">
    <location>
        <begin position="242"/>
        <end position="259"/>
    </location>
</feature>
<dbReference type="Gene3D" id="3.10.580.10">
    <property type="entry name" value="CBS-domain"/>
    <property type="match status" value="1"/>
</dbReference>
<dbReference type="SUPFAM" id="SSF54631">
    <property type="entry name" value="CBS-domain pair"/>
    <property type="match status" value="1"/>
</dbReference>
<dbReference type="SUPFAM" id="SSF81340">
    <property type="entry name" value="Clc chloride channel"/>
    <property type="match status" value="1"/>
</dbReference>
<keyword evidence="12" id="KW-1185">Reference proteome</keyword>
<dbReference type="SMART" id="SM00116">
    <property type="entry name" value="CBS"/>
    <property type="match status" value="2"/>
</dbReference>
<dbReference type="InterPro" id="IPR006016">
    <property type="entry name" value="UspA"/>
</dbReference>
<feature type="transmembrane region" description="Helical" evidence="9">
    <location>
        <begin position="342"/>
        <end position="360"/>
    </location>
</feature>
<dbReference type="Gene3D" id="1.10.3080.10">
    <property type="entry name" value="Clc chloride channel"/>
    <property type="match status" value="1"/>
</dbReference>
<feature type="transmembrane region" description="Helical" evidence="9">
    <location>
        <begin position="166"/>
        <end position="189"/>
    </location>
</feature>
<evidence type="ECO:0000256" key="1">
    <source>
        <dbReference type="ARBA" id="ARBA00004141"/>
    </source>
</evidence>
<dbReference type="Proteomes" id="UP000287247">
    <property type="component" value="Unassembled WGS sequence"/>
</dbReference>
<keyword evidence="6 9" id="KW-0472">Membrane</keyword>
<gene>
    <name evidence="11" type="ORF">AsFPU1_3054</name>
</gene>
<keyword evidence="7" id="KW-0868">Chloride</keyword>
<feature type="transmembrane region" description="Helical" evidence="9">
    <location>
        <begin position="201"/>
        <end position="221"/>
    </location>
</feature>
<dbReference type="Gene3D" id="3.40.50.12370">
    <property type="match status" value="1"/>
</dbReference>
<name>A0A401IK88_APHSA</name>
<dbReference type="RefSeq" id="WP_124972564.1">
    <property type="nucleotide sequence ID" value="NZ_BDQK01000013.1"/>
</dbReference>
<dbReference type="SUPFAM" id="SSF52402">
    <property type="entry name" value="Adenine nucleotide alpha hydrolases-like"/>
    <property type="match status" value="2"/>
</dbReference>
<dbReference type="CDD" id="cd00293">
    <property type="entry name" value="USP-like"/>
    <property type="match status" value="1"/>
</dbReference>
<dbReference type="InterPro" id="IPR000644">
    <property type="entry name" value="CBS_dom"/>
</dbReference>
<protein>
    <submittedName>
        <fullName evidence="11">Chloride channel core</fullName>
    </submittedName>
</protein>
<dbReference type="PRINTS" id="PR00762">
    <property type="entry name" value="CLCHANNEL"/>
</dbReference>
<proteinExistence type="predicted"/>
<reference evidence="12" key="1">
    <citation type="submission" date="2017-05" db="EMBL/GenBank/DDBJ databases">
        <title>Physiological properties and genetic analysis related to exopolysaccharide production of fresh-water unicellular cyanobacterium Aphanothece sacrum, Suizenji Nori, that has been cultured as a food source in Japan.</title>
        <authorList>
            <person name="Kanesaki Y."/>
            <person name="Yoshikawa S."/>
            <person name="Ohki K."/>
        </authorList>
    </citation>
    <scope>NUCLEOTIDE SEQUENCE [LARGE SCALE GENOMIC DNA]</scope>
    <source>
        <strain evidence="12">FPU1</strain>
    </source>
</reference>
<evidence type="ECO:0000256" key="2">
    <source>
        <dbReference type="ARBA" id="ARBA00022448"/>
    </source>
</evidence>
<feature type="transmembrane region" description="Helical" evidence="9">
    <location>
        <begin position="67"/>
        <end position="86"/>
    </location>
</feature>
<dbReference type="InterPro" id="IPR046342">
    <property type="entry name" value="CBS_dom_sf"/>
</dbReference>
<dbReference type="CDD" id="cd01031">
    <property type="entry name" value="EriC"/>
    <property type="match status" value="1"/>
</dbReference>
<feature type="transmembrane region" description="Helical" evidence="9">
    <location>
        <begin position="403"/>
        <end position="424"/>
    </location>
</feature>
<evidence type="ECO:0000256" key="3">
    <source>
        <dbReference type="ARBA" id="ARBA00022692"/>
    </source>
</evidence>
<evidence type="ECO:0000256" key="6">
    <source>
        <dbReference type="ARBA" id="ARBA00023136"/>
    </source>
</evidence>
<dbReference type="AlphaFoldDB" id="A0A401IK88"/>
<keyword evidence="4 9" id="KW-1133">Transmembrane helix</keyword>
<keyword evidence="8" id="KW-0129">CBS domain</keyword>
<dbReference type="PROSITE" id="PS51371">
    <property type="entry name" value="CBS"/>
    <property type="match status" value="2"/>
</dbReference>
<evidence type="ECO:0000256" key="9">
    <source>
        <dbReference type="SAM" id="Phobius"/>
    </source>
</evidence>
<dbReference type="Pfam" id="PF00582">
    <property type="entry name" value="Usp"/>
    <property type="match status" value="2"/>
</dbReference>
<feature type="transmembrane region" description="Helical" evidence="9">
    <location>
        <begin position="372"/>
        <end position="397"/>
    </location>
</feature>
<dbReference type="InterPro" id="IPR001807">
    <property type="entry name" value="ClC"/>
</dbReference>
<dbReference type="EMBL" id="BDQK01000013">
    <property type="protein sequence ID" value="GBF81636.1"/>
    <property type="molecule type" value="Genomic_DNA"/>
</dbReference>
<feature type="transmembrane region" description="Helical" evidence="9">
    <location>
        <begin position="28"/>
        <end position="47"/>
    </location>
</feature>
<keyword evidence="5" id="KW-0406">Ion transport</keyword>
<comment type="caution">
    <text evidence="11">The sequence shown here is derived from an EMBL/GenBank/DDBJ whole genome shotgun (WGS) entry which is preliminary data.</text>
</comment>
<feature type="domain" description="CBS" evidence="10">
    <location>
        <begin position="520"/>
        <end position="578"/>
    </location>
</feature>
<evidence type="ECO:0000256" key="5">
    <source>
        <dbReference type="ARBA" id="ARBA00023065"/>
    </source>
</evidence>
<evidence type="ECO:0000313" key="11">
    <source>
        <dbReference type="EMBL" id="GBF81636.1"/>
    </source>
</evidence>